<proteinExistence type="predicted"/>
<dbReference type="Gramene" id="TuG1812G0400000824.01.T01">
    <property type="protein sequence ID" value="TuG1812G0400000824.01.T01.cds345887"/>
    <property type="gene ID" value="TuG1812G0400000824.01"/>
</dbReference>
<protein>
    <recommendedName>
        <fullName evidence="2">Tf2-1-like SH3-like domain-containing protein</fullName>
    </recommendedName>
</protein>
<dbReference type="EnsemblPlants" id="TuG1812G0400000824.01.T01">
    <property type="protein sequence ID" value="TuG1812G0400000824.01.T01.cds345887"/>
    <property type="gene ID" value="TuG1812G0400000824.01"/>
</dbReference>
<accession>A0A8R7U4F4</accession>
<organism evidence="3 4">
    <name type="scientific">Triticum urartu</name>
    <name type="common">Red wild einkorn</name>
    <name type="synonym">Crithodium urartu</name>
    <dbReference type="NCBI Taxonomy" id="4572"/>
    <lineage>
        <taxon>Eukaryota</taxon>
        <taxon>Viridiplantae</taxon>
        <taxon>Streptophyta</taxon>
        <taxon>Embryophyta</taxon>
        <taxon>Tracheophyta</taxon>
        <taxon>Spermatophyta</taxon>
        <taxon>Magnoliopsida</taxon>
        <taxon>Liliopsida</taxon>
        <taxon>Poales</taxon>
        <taxon>Poaceae</taxon>
        <taxon>BOP clade</taxon>
        <taxon>Pooideae</taxon>
        <taxon>Triticodae</taxon>
        <taxon>Triticeae</taxon>
        <taxon>Triticinae</taxon>
        <taxon>Triticum</taxon>
    </lineage>
</organism>
<name>A0A8R7U4F4_TRIUA</name>
<dbReference type="AlphaFoldDB" id="A0A8R7U4F4"/>
<evidence type="ECO:0000313" key="4">
    <source>
        <dbReference type="Proteomes" id="UP000015106"/>
    </source>
</evidence>
<dbReference type="InterPro" id="IPR056924">
    <property type="entry name" value="SH3_Tf2-1"/>
</dbReference>
<sequence>MALWDDKTTPVLDAEHWDWGAHTARLQAQILRAQHRFKKQAGRHRTEREFEVGDSVLLKLQPYAQSSVVNRPCAKLAYKFFGPFKILARIGKLAYKLELPTDSRIHDVFHVSQLKPFTPNYSPVFSELPRPPDLSITDNEPAEIMERRMVKKGDQALVQVRIRWSSSASGTTWEDYETLRQRFPAASIWRERMTGQDQTTPEDETQMEDGAFSEEEGHVTPASH</sequence>
<dbReference type="SUPFAM" id="SSF54160">
    <property type="entry name" value="Chromo domain-like"/>
    <property type="match status" value="1"/>
</dbReference>
<reference evidence="3" key="3">
    <citation type="submission" date="2022-06" db="UniProtKB">
        <authorList>
            <consortium name="EnsemblPlants"/>
        </authorList>
    </citation>
    <scope>IDENTIFICATION</scope>
</reference>
<reference evidence="3" key="2">
    <citation type="submission" date="2018-03" db="EMBL/GenBank/DDBJ databases">
        <title>The Triticum urartu genome reveals the dynamic nature of wheat genome evolution.</title>
        <authorList>
            <person name="Ling H."/>
            <person name="Ma B."/>
            <person name="Shi X."/>
            <person name="Liu H."/>
            <person name="Dong L."/>
            <person name="Sun H."/>
            <person name="Cao Y."/>
            <person name="Gao Q."/>
            <person name="Zheng S."/>
            <person name="Li Y."/>
            <person name="Yu Y."/>
            <person name="Du H."/>
            <person name="Qi M."/>
            <person name="Li Y."/>
            <person name="Yu H."/>
            <person name="Cui Y."/>
            <person name="Wang N."/>
            <person name="Chen C."/>
            <person name="Wu H."/>
            <person name="Zhao Y."/>
            <person name="Zhang J."/>
            <person name="Li Y."/>
            <person name="Zhou W."/>
            <person name="Zhang B."/>
            <person name="Hu W."/>
            <person name="Eijk M."/>
            <person name="Tang J."/>
            <person name="Witsenboer H."/>
            <person name="Zhao S."/>
            <person name="Li Z."/>
            <person name="Zhang A."/>
            <person name="Wang D."/>
            <person name="Liang C."/>
        </authorList>
    </citation>
    <scope>NUCLEOTIDE SEQUENCE [LARGE SCALE GENOMIC DNA]</scope>
    <source>
        <strain evidence="3">cv. G1812</strain>
    </source>
</reference>
<evidence type="ECO:0000256" key="1">
    <source>
        <dbReference type="SAM" id="MobiDB-lite"/>
    </source>
</evidence>
<feature type="domain" description="Tf2-1-like SH3-like" evidence="2">
    <location>
        <begin position="53"/>
        <end position="117"/>
    </location>
</feature>
<keyword evidence="4" id="KW-1185">Reference proteome</keyword>
<dbReference type="PANTHER" id="PTHR46148">
    <property type="entry name" value="CHROMO DOMAIN-CONTAINING PROTEIN"/>
    <property type="match status" value="1"/>
</dbReference>
<feature type="region of interest" description="Disordered" evidence="1">
    <location>
        <begin position="187"/>
        <end position="224"/>
    </location>
</feature>
<dbReference type="Proteomes" id="UP000015106">
    <property type="component" value="Chromosome 4"/>
</dbReference>
<dbReference type="PANTHER" id="PTHR46148:SF52">
    <property type="entry name" value="OS04G0603800 PROTEIN"/>
    <property type="match status" value="1"/>
</dbReference>
<feature type="compositionally biased region" description="Acidic residues" evidence="1">
    <location>
        <begin position="200"/>
        <end position="214"/>
    </location>
</feature>
<reference evidence="4" key="1">
    <citation type="journal article" date="2013" name="Nature">
        <title>Draft genome of the wheat A-genome progenitor Triticum urartu.</title>
        <authorList>
            <person name="Ling H.Q."/>
            <person name="Zhao S."/>
            <person name="Liu D."/>
            <person name="Wang J."/>
            <person name="Sun H."/>
            <person name="Zhang C."/>
            <person name="Fan H."/>
            <person name="Li D."/>
            <person name="Dong L."/>
            <person name="Tao Y."/>
            <person name="Gao C."/>
            <person name="Wu H."/>
            <person name="Li Y."/>
            <person name="Cui Y."/>
            <person name="Guo X."/>
            <person name="Zheng S."/>
            <person name="Wang B."/>
            <person name="Yu K."/>
            <person name="Liang Q."/>
            <person name="Yang W."/>
            <person name="Lou X."/>
            <person name="Chen J."/>
            <person name="Feng M."/>
            <person name="Jian J."/>
            <person name="Zhang X."/>
            <person name="Luo G."/>
            <person name="Jiang Y."/>
            <person name="Liu J."/>
            <person name="Wang Z."/>
            <person name="Sha Y."/>
            <person name="Zhang B."/>
            <person name="Wu H."/>
            <person name="Tang D."/>
            <person name="Shen Q."/>
            <person name="Xue P."/>
            <person name="Zou S."/>
            <person name="Wang X."/>
            <person name="Liu X."/>
            <person name="Wang F."/>
            <person name="Yang Y."/>
            <person name="An X."/>
            <person name="Dong Z."/>
            <person name="Zhang K."/>
            <person name="Zhang X."/>
            <person name="Luo M.C."/>
            <person name="Dvorak J."/>
            <person name="Tong Y."/>
            <person name="Wang J."/>
            <person name="Yang H."/>
            <person name="Li Z."/>
            <person name="Wang D."/>
            <person name="Zhang A."/>
            <person name="Wang J."/>
        </authorList>
    </citation>
    <scope>NUCLEOTIDE SEQUENCE</scope>
    <source>
        <strain evidence="4">cv. G1812</strain>
    </source>
</reference>
<dbReference type="InterPro" id="IPR016197">
    <property type="entry name" value="Chromo-like_dom_sf"/>
</dbReference>
<evidence type="ECO:0000313" key="3">
    <source>
        <dbReference type="EnsemblPlants" id="TuG1812G0400000824.01.T01.cds345887"/>
    </source>
</evidence>
<evidence type="ECO:0000259" key="2">
    <source>
        <dbReference type="Pfam" id="PF24626"/>
    </source>
</evidence>
<dbReference type="Pfam" id="PF24626">
    <property type="entry name" value="SH3_Tf2-1"/>
    <property type="match status" value="1"/>
</dbReference>